<evidence type="ECO:0000256" key="1">
    <source>
        <dbReference type="SAM" id="Phobius"/>
    </source>
</evidence>
<comment type="caution">
    <text evidence="2">The sequence shown here is derived from an EMBL/GenBank/DDBJ whole genome shotgun (WGS) entry which is preliminary data.</text>
</comment>
<feature type="transmembrane region" description="Helical" evidence="1">
    <location>
        <begin position="93"/>
        <end position="110"/>
    </location>
</feature>
<dbReference type="EMBL" id="LCBB01000005">
    <property type="protein sequence ID" value="KKS03185.1"/>
    <property type="molecule type" value="Genomic_DNA"/>
</dbReference>
<evidence type="ECO:0000313" key="2">
    <source>
        <dbReference type="EMBL" id="KKS03185.1"/>
    </source>
</evidence>
<sequence>MKEILGFTFVILSAFPMGFAEGKIIDMKSEYTFIKVAPLVLLYLIGFALYLAGFMQIPTKIGFIIGIWEISAVLIGVGVAISSHNIKIDSVYMFWFTVLVASTYVLGLAADKILSRAGIE</sequence>
<feature type="transmembrane region" description="Helical" evidence="1">
    <location>
        <begin position="36"/>
        <end position="54"/>
    </location>
</feature>
<keyword evidence="1" id="KW-1133">Transmembrane helix</keyword>
<proteinExistence type="predicted"/>
<reference evidence="2 3" key="1">
    <citation type="journal article" date="2015" name="Nature">
        <title>rRNA introns, odd ribosomes, and small enigmatic genomes across a large radiation of phyla.</title>
        <authorList>
            <person name="Brown C.T."/>
            <person name="Hug L.A."/>
            <person name="Thomas B.C."/>
            <person name="Sharon I."/>
            <person name="Castelle C.J."/>
            <person name="Singh A."/>
            <person name="Wilkins M.J."/>
            <person name="Williams K.H."/>
            <person name="Banfield J.F."/>
        </authorList>
    </citation>
    <scope>NUCLEOTIDE SEQUENCE [LARGE SCALE GENOMIC DNA]</scope>
</reference>
<feature type="transmembrane region" description="Helical" evidence="1">
    <location>
        <begin position="61"/>
        <end position="81"/>
    </location>
</feature>
<dbReference type="Proteomes" id="UP000033947">
    <property type="component" value="Unassembled WGS sequence"/>
</dbReference>
<protein>
    <submittedName>
        <fullName evidence="2">Uncharacterized protein</fullName>
    </submittedName>
</protein>
<name>A0A0G0VQJ5_UNCKA</name>
<gene>
    <name evidence="2" type="ORF">UU55_C0005G0093</name>
</gene>
<evidence type="ECO:0000313" key="3">
    <source>
        <dbReference type="Proteomes" id="UP000033947"/>
    </source>
</evidence>
<dbReference type="AlphaFoldDB" id="A0A0G0VQJ5"/>
<keyword evidence="1" id="KW-0812">Transmembrane</keyword>
<organism evidence="2 3">
    <name type="scientific">candidate division WWE3 bacterium GW2011_GWC2_41_23</name>
    <dbReference type="NCBI Taxonomy" id="1619123"/>
    <lineage>
        <taxon>Bacteria</taxon>
        <taxon>Katanobacteria</taxon>
    </lineage>
</organism>
<keyword evidence="1" id="KW-0472">Membrane</keyword>
<accession>A0A0G0VQJ5</accession>